<evidence type="ECO:0000256" key="7">
    <source>
        <dbReference type="SAM" id="SignalP"/>
    </source>
</evidence>
<organism evidence="9 10">
    <name type="scientific">Chironomus riparius</name>
    <dbReference type="NCBI Taxonomy" id="315576"/>
    <lineage>
        <taxon>Eukaryota</taxon>
        <taxon>Metazoa</taxon>
        <taxon>Ecdysozoa</taxon>
        <taxon>Arthropoda</taxon>
        <taxon>Hexapoda</taxon>
        <taxon>Insecta</taxon>
        <taxon>Pterygota</taxon>
        <taxon>Neoptera</taxon>
        <taxon>Endopterygota</taxon>
        <taxon>Diptera</taxon>
        <taxon>Nematocera</taxon>
        <taxon>Chironomoidea</taxon>
        <taxon>Chironomidae</taxon>
        <taxon>Chironominae</taxon>
        <taxon>Chironomus</taxon>
    </lineage>
</organism>
<evidence type="ECO:0000256" key="3">
    <source>
        <dbReference type="ARBA" id="ARBA00022737"/>
    </source>
</evidence>
<evidence type="ECO:0000256" key="1">
    <source>
        <dbReference type="ARBA" id="ARBA00022669"/>
    </source>
</evidence>
<dbReference type="SMART" id="SM00494">
    <property type="entry name" value="ChtBD2"/>
    <property type="match status" value="5"/>
</dbReference>
<keyword evidence="10" id="KW-1185">Reference proteome</keyword>
<feature type="domain" description="Chitin-binding type-2" evidence="8">
    <location>
        <begin position="371"/>
        <end position="437"/>
    </location>
</feature>
<evidence type="ECO:0000256" key="2">
    <source>
        <dbReference type="ARBA" id="ARBA00022729"/>
    </source>
</evidence>
<dbReference type="Gene3D" id="2.170.140.10">
    <property type="entry name" value="Chitin binding domain"/>
    <property type="match status" value="2"/>
</dbReference>
<dbReference type="OrthoDB" id="6020543at2759"/>
<dbReference type="AlphaFoldDB" id="A0A9N9WWC3"/>
<evidence type="ECO:0000256" key="6">
    <source>
        <dbReference type="SAM" id="MobiDB-lite"/>
    </source>
</evidence>
<evidence type="ECO:0000313" key="10">
    <source>
        <dbReference type="Proteomes" id="UP001153620"/>
    </source>
</evidence>
<evidence type="ECO:0000256" key="4">
    <source>
        <dbReference type="ARBA" id="ARBA00023157"/>
    </source>
</evidence>
<dbReference type="Pfam" id="PF01607">
    <property type="entry name" value="CBM_14"/>
    <property type="match status" value="3"/>
</dbReference>
<dbReference type="InterPro" id="IPR002557">
    <property type="entry name" value="Chitin-bd_dom"/>
</dbReference>
<reference evidence="9" key="1">
    <citation type="submission" date="2022-01" db="EMBL/GenBank/DDBJ databases">
        <authorList>
            <person name="King R."/>
        </authorList>
    </citation>
    <scope>NUCLEOTIDE SEQUENCE</scope>
</reference>
<accession>A0A9N9WWC3</accession>
<keyword evidence="5" id="KW-0325">Glycoprotein</keyword>
<protein>
    <recommendedName>
        <fullName evidence="8">Chitin-binding type-2 domain-containing protein</fullName>
    </recommendedName>
</protein>
<dbReference type="Proteomes" id="UP001153620">
    <property type="component" value="Chromosome 4"/>
</dbReference>
<feature type="domain" description="Chitin-binding type-2" evidence="8">
    <location>
        <begin position="499"/>
        <end position="555"/>
    </location>
</feature>
<dbReference type="PANTHER" id="PTHR23301">
    <property type="entry name" value="CHITIN BINDING PERITROPHIN-A"/>
    <property type="match status" value="1"/>
</dbReference>
<sequence>MKFTFCFILLQIVVKANADVDHSVCSGIINGRIPHPDPQNCGLYIFCMMTFANVRSCPPNTVFVPHFNSSYREGECEPGNAETCEVWTTTTIPETSTAIYTTTELDDPTLTTENEYDTTIPDATTDLPTNESTTTEKPLTTTSRLPTTTPIPVHRCPPSGFGVILLQFIAQINGQDVGPSFCTDRGHSTGVYPHPTNCTLFVLCIFSMPFVQECEEYSVFVPYPQENPGDDPFGRCQPAYPGTCDMLTTLTVIHTTTEFDDPTLTTENEYDTTIPDATTDLPTNESTTTEKPLTTTSRLPTTTPIPVHRCPPSGFGYIPHHTNCNRYFECIRGVRHLRFCYEGFLFDSVTLKCTYPELAICAGINGQVIEQNFCIDQGVGSGLFPHPDPLKCNSFVLCAMLIPIPQVCPTGKIFDPYPDSSPPYGSCQIGNADTCELFTTTTTTYNSSTLAYTTTESDVTTTINDYTADSTIIPEVPTFMSTNQPTTTFKLPTTTPIPVHRCPSSGFGYIPHHTNCSRYFECIAGKKHLRFCPYGLLFDSVTLQCTYSELAVCAGI</sequence>
<dbReference type="InterPro" id="IPR051940">
    <property type="entry name" value="Chitin_bind-dev_reg"/>
</dbReference>
<dbReference type="EMBL" id="OU895880">
    <property type="protein sequence ID" value="CAG9811762.1"/>
    <property type="molecule type" value="Genomic_DNA"/>
</dbReference>
<dbReference type="PANTHER" id="PTHR23301:SF0">
    <property type="entry name" value="CHITIN-BINDING TYPE-2 DOMAIN-CONTAINING PROTEIN-RELATED"/>
    <property type="match status" value="1"/>
</dbReference>
<proteinExistence type="predicted"/>
<keyword evidence="3" id="KW-0677">Repeat</keyword>
<evidence type="ECO:0000313" key="9">
    <source>
        <dbReference type="EMBL" id="CAG9811762.1"/>
    </source>
</evidence>
<evidence type="ECO:0000259" key="8">
    <source>
        <dbReference type="PROSITE" id="PS50940"/>
    </source>
</evidence>
<dbReference type="PROSITE" id="PS50940">
    <property type="entry name" value="CHIT_BIND_II"/>
    <property type="match status" value="5"/>
</dbReference>
<evidence type="ECO:0000256" key="5">
    <source>
        <dbReference type="ARBA" id="ARBA00023180"/>
    </source>
</evidence>
<feature type="region of interest" description="Disordered" evidence="6">
    <location>
        <begin position="262"/>
        <end position="298"/>
    </location>
</feature>
<feature type="domain" description="Chitin-binding type-2" evidence="8">
    <location>
        <begin position="179"/>
        <end position="246"/>
    </location>
</feature>
<dbReference type="GO" id="GO:0005576">
    <property type="term" value="C:extracellular region"/>
    <property type="evidence" value="ECO:0007669"/>
    <property type="project" value="InterPro"/>
</dbReference>
<feature type="domain" description="Chitin-binding type-2" evidence="8">
    <location>
        <begin position="307"/>
        <end position="363"/>
    </location>
</feature>
<dbReference type="InterPro" id="IPR036508">
    <property type="entry name" value="Chitin-bd_dom_sf"/>
</dbReference>
<feature type="compositionally biased region" description="Low complexity" evidence="6">
    <location>
        <begin position="129"/>
        <end position="151"/>
    </location>
</feature>
<feature type="chain" id="PRO_5040319971" description="Chitin-binding type-2 domain-containing protein" evidence="7">
    <location>
        <begin position="19"/>
        <end position="556"/>
    </location>
</feature>
<keyword evidence="1" id="KW-0147">Chitin-binding</keyword>
<feature type="signal peptide" evidence="7">
    <location>
        <begin position="1"/>
        <end position="18"/>
    </location>
</feature>
<feature type="region of interest" description="Disordered" evidence="6">
    <location>
        <begin position="109"/>
        <end position="151"/>
    </location>
</feature>
<keyword evidence="4" id="KW-1015">Disulfide bond</keyword>
<feature type="compositionally biased region" description="Low complexity" evidence="6">
    <location>
        <begin position="283"/>
        <end position="298"/>
    </location>
</feature>
<keyword evidence="2 7" id="KW-0732">Signal</keyword>
<feature type="domain" description="Chitin-binding type-2" evidence="8">
    <location>
        <begin position="22"/>
        <end position="86"/>
    </location>
</feature>
<dbReference type="GO" id="GO:0008061">
    <property type="term" value="F:chitin binding"/>
    <property type="evidence" value="ECO:0007669"/>
    <property type="project" value="UniProtKB-KW"/>
</dbReference>
<name>A0A9N9WWC3_9DIPT</name>
<reference evidence="9" key="2">
    <citation type="submission" date="2022-10" db="EMBL/GenBank/DDBJ databases">
        <authorList>
            <consortium name="ENA_rothamsted_submissions"/>
            <consortium name="culmorum"/>
            <person name="King R."/>
        </authorList>
    </citation>
    <scope>NUCLEOTIDE SEQUENCE</scope>
</reference>
<gene>
    <name evidence="9" type="ORF">CHIRRI_LOCUS14569</name>
</gene>
<dbReference type="SUPFAM" id="SSF57625">
    <property type="entry name" value="Invertebrate chitin-binding proteins"/>
    <property type="match status" value="4"/>
</dbReference>